<accession>A0A3B5XVR9</accession>
<dbReference type="Gramene" id="TraesSYM1A03G00020300.1">
    <property type="protein sequence ID" value="TraesSYM1A03G00020300.1.CDS1"/>
    <property type="gene ID" value="TraesSYM1A03G00020300"/>
</dbReference>
<dbReference type="Gramene" id="TraesJUL1A03G00020690.1">
    <property type="protein sequence ID" value="TraesJUL1A03G00020690.1.CDS1"/>
    <property type="gene ID" value="TraesJUL1A03G00020690"/>
</dbReference>
<dbReference type="Gramene" id="TraesMAC1A03G00019790.1">
    <property type="protein sequence ID" value="TraesMAC1A03G00019790.1.CDS1"/>
    <property type="gene ID" value="TraesMAC1A03G00019790"/>
</dbReference>
<dbReference type="Gramene" id="TraesCS1A02G057500.1">
    <property type="protein sequence ID" value="TraesCS1A02G057500.1.cds1"/>
    <property type="gene ID" value="TraesCS1A02G057500"/>
</dbReference>
<dbReference type="Gramene" id="TraesSTA1A03G00018630.1">
    <property type="protein sequence ID" value="TraesSTA1A03G00018630.1.CDS1"/>
    <property type="gene ID" value="TraesSTA1A03G00018630"/>
</dbReference>
<organism evidence="2">
    <name type="scientific">Triticum aestivum</name>
    <name type="common">Wheat</name>
    <dbReference type="NCBI Taxonomy" id="4565"/>
    <lineage>
        <taxon>Eukaryota</taxon>
        <taxon>Viridiplantae</taxon>
        <taxon>Streptophyta</taxon>
        <taxon>Embryophyta</taxon>
        <taxon>Tracheophyta</taxon>
        <taxon>Spermatophyta</taxon>
        <taxon>Magnoliopsida</taxon>
        <taxon>Liliopsida</taxon>
        <taxon>Poales</taxon>
        <taxon>Poaceae</taxon>
        <taxon>BOP clade</taxon>
        <taxon>Pooideae</taxon>
        <taxon>Triticodae</taxon>
        <taxon>Triticeae</taxon>
        <taxon>Triticinae</taxon>
        <taxon>Triticum</taxon>
    </lineage>
</organism>
<dbReference type="AlphaFoldDB" id="A0A3B5XVR9"/>
<dbReference type="Gramene" id="TraesLAC1A03G00021050.1">
    <property type="protein sequence ID" value="TraesLAC1A03G00021050.1.CDS1"/>
    <property type="gene ID" value="TraesLAC1A03G00021050"/>
</dbReference>
<dbReference type="Gramene" id="TraesRN1A0100158000.1">
    <property type="protein sequence ID" value="TraesRN1A0100158000.1"/>
    <property type="gene ID" value="TraesRN1A0100158000"/>
</dbReference>
<evidence type="ECO:0000313" key="2">
    <source>
        <dbReference type="EnsemblPlants" id="TraesCS1A02G057500.1.cds1"/>
    </source>
</evidence>
<proteinExistence type="predicted"/>
<keyword evidence="1" id="KW-0812">Transmembrane</keyword>
<dbReference type="Gramene" id="TraesARI1A03G00019860.1">
    <property type="protein sequence ID" value="TraesARI1A03G00019860.1.CDS1"/>
    <property type="gene ID" value="TraesARI1A03G00019860"/>
</dbReference>
<dbReference type="Gramene" id="TraesCS1A03G0139900.1">
    <property type="protein sequence ID" value="TraesCS1A03G0139900.1.CDS1"/>
    <property type="gene ID" value="TraesCS1A03G0139900"/>
</dbReference>
<evidence type="ECO:0000313" key="3">
    <source>
        <dbReference type="Proteomes" id="UP000019116"/>
    </source>
</evidence>
<reference evidence="2" key="1">
    <citation type="submission" date="2018-08" db="EMBL/GenBank/DDBJ databases">
        <authorList>
            <person name="Rossello M."/>
        </authorList>
    </citation>
    <scope>NUCLEOTIDE SEQUENCE [LARGE SCALE GENOMIC DNA]</scope>
    <source>
        <strain evidence="2">cv. Chinese Spring</strain>
    </source>
</reference>
<reference evidence="2" key="2">
    <citation type="submission" date="2018-10" db="UniProtKB">
        <authorList>
            <consortium name="EnsemblPlants"/>
        </authorList>
    </citation>
    <scope>IDENTIFICATION</scope>
</reference>
<dbReference type="Gramene" id="TraesRN1A0100157800.1">
    <property type="protein sequence ID" value="TraesRN1A0100157800.1"/>
    <property type="gene ID" value="TraesRN1A0100157800"/>
</dbReference>
<keyword evidence="1" id="KW-0472">Membrane</keyword>
<keyword evidence="1" id="KW-1133">Transmembrane helix</keyword>
<feature type="transmembrane region" description="Helical" evidence="1">
    <location>
        <begin position="37"/>
        <end position="62"/>
    </location>
</feature>
<dbReference type="Gramene" id="TraesPARA_EIv1.0_0089260.1">
    <property type="protein sequence ID" value="TraesPARA_EIv1.0_0089260.1.CDS1"/>
    <property type="gene ID" value="TraesPARA_EIv1.0_0089260"/>
</dbReference>
<dbReference type="EnsemblPlants" id="TraesCS1A02G057500.1">
    <property type="protein sequence ID" value="TraesCS1A02G057500.1.cds1"/>
    <property type="gene ID" value="TraesCS1A02G057500"/>
</dbReference>
<dbReference type="Gramene" id="TraesJAG1A03G00019750.1">
    <property type="protein sequence ID" value="TraesJAG1A03G00019750.1.CDS1"/>
    <property type="gene ID" value="TraesJAG1A03G00019750"/>
</dbReference>
<dbReference type="Gramene" id="TraesRN1A0100158100.1">
    <property type="protein sequence ID" value="TraesRN1A0100158100.1"/>
    <property type="gene ID" value="TraesRN1A0100158100"/>
</dbReference>
<dbReference type="Gramene" id="TraesNOR1A03G00019700.1">
    <property type="protein sequence ID" value="TraesNOR1A03G00019700.1.CDS1"/>
    <property type="gene ID" value="TraesNOR1A03G00019700"/>
</dbReference>
<sequence length="64" mass="7091">MVLSVTISNFTFIAPNFWNMAIASCAQLFLERPLSVILYMGMPTVVPLSIISWNIFLATTILPA</sequence>
<dbReference type="Proteomes" id="UP000019116">
    <property type="component" value="Chromosome 1A"/>
</dbReference>
<evidence type="ECO:0000256" key="1">
    <source>
        <dbReference type="SAM" id="Phobius"/>
    </source>
</evidence>
<keyword evidence="3" id="KW-1185">Reference proteome</keyword>
<dbReference type="Gramene" id="TraesLDM1A03G00020430.1">
    <property type="protein sequence ID" value="TraesLDM1A03G00020430.1.CDS1"/>
    <property type="gene ID" value="TraesLDM1A03G00020430"/>
</dbReference>
<dbReference type="Gramene" id="TraesRN1A0100157900.1">
    <property type="protein sequence ID" value="TraesRN1A0100157900.1"/>
    <property type="gene ID" value="TraesRN1A0100157900"/>
</dbReference>
<protein>
    <submittedName>
        <fullName evidence="2">Uncharacterized protein</fullName>
    </submittedName>
</protein>
<dbReference type="Gramene" id="TraesCAD_scaffold_011818_01G000400.1">
    <property type="protein sequence ID" value="TraesCAD_scaffold_011818_01G000400.1"/>
    <property type="gene ID" value="TraesCAD_scaffold_011818_01G000400"/>
</dbReference>
<name>A0A3B5XVR9_WHEAT</name>